<evidence type="ECO:0000256" key="4">
    <source>
        <dbReference type="ARBA" id="ARBA00022989"/>
    </source>
</evidence>
<gene>
    <name evidence="6" type="ORF">GOBAR_AA15782</name>
</gene>
<dbReference type="OrthoDB" id="994351at2759"/>
<accession>A0A2P5XNJ8</accession>
<evidence type="ECO:0000313" key="7">
    <source>
        <dbReference type="Proteomes" id="UP000239757"/>
    </source>
</evidence>
<dbReference type="Proteomes" id="UP000239757">
    <property type="component" value="Unassembled WGS sequence"/>
</dbReference>
<comment type="similarity">
    <text evidence="2">Belongs to the UPF0496 family.</text>
</comment>
<evidence type="ECO:0000313" key="6">
    <source>
        <dbReference type="EMBL" id="PPS04880.1"/>
    </source>
</evidence>
<keyword evidence="5" id="KW-0472">Membrane</keyword>
<reference evidence="6 7" key="1">
    <citation type="submission" date="2015-01" db="EMBL/GenBank/DDBJ databases">
        <title>Genome of allotetraploid Gossypium barbadense reveals genomic plasticity and fiber elongation in cotton evolution.</title>
        <authorList>
            <person name="Chen X."/>
            <person name="Liu X."/>
            <person name="Zhao B."/>
            <person name="Zheng H."/>
            <person name="Hu Y."/>
            <person name="Lu G."/>
            <person name="Yang C."/>
            <person name="Chen J."/>
            <person name="Shan C."/>
            <person name="Zhang L."/>
            <person name="Zhou Y."/>
            <person name="Wang L."/>
            <person name="Guo W."/>
            <person name="Bai Y."/>
            <person name="Ruan J."/>
            <person name="Shangguan X."/>
            <person name="Mao Y."/>
            <person name="Jiang J."/>
            <person name="Zhu Y."/>
            <person name="Lei J."/>
            <person name="Kang H."/>
            <person name="Chen S."/>
            <person name="He X."/>
            <person name="Wang R."/>
            <person name="Wang Y."/>
            <person name="Chen J."/>
            <person name="Wang L."/>
            <person name="Yu S."/>
            <person name="Wang B."/>
            <person name="Wei J."/>
            <person name="Song S."/>
            <person name="Lu X."/>
            <person name="Gao Z."/>
            <person name="Gu W."/>
            <person name="Deng X."/>
            <person name="Ma D."/>
            <person name="Wang S."/>
            <person name="Liang W."/>
            <person name="Fang L."/>
            <person name="Cai C."/>
            <person name="Zhu X."/>
            <person name="Zhou B."/>
            <person name="Zhang Y."/>
            <person name="Chen Z."/>
            <person name="Xu S."/>
            <person name="Zhu R."/>
            <person name="Wang S."/>
            <person name="Zhang T."/>
            <person name="Zhao G."/>
        </authorList>
    </citation>
    <scope>NUCLEOTIDE SEQUENCE [LARGE SCALE GENOMIC DNA]</scope>
    <source>
        <strain evidence="7">cv. Xinhai21</strain>
        <tissue evidence="6">Leaf</tissue>
    </source>
</reference>
<name>A0A2P5XNJ8_GOSBA</name>
<dbReference type="InterPro" id="IPR007749">
    <property type="entry name" value="DUF677"/>
</dbReference>
<protein>
    <submittedName>
        <fullName evidence="6">Uncharacterized protein</fullName>
    </submittedName>
</protein>
<comment type="subcellular location">
    <subcellularLocation>
        <location evidence="1">Membrane</location>
    </subcellularLocation>
</comment>
<evidence type="ECO:0000256" key="3">
    <source>
        <dbReference type="ARBA" id="ARBA00022692"/>
    </source>
</evidence>
<evidence type="ECO:0000256" key="5">
    <source>
        <dbReference type="ARBA" id="ARBA00023136"/>
    </source>
</evidence>
<dbReference type="Pfam" id="PF05055">
    <property type="entry name" value="DUF677"/>
    <property type="match status" value="1"/>
</dbReference>
<dbReference type="EMBL" id="KZ664537">
    <property type="protein sequence ID" value="PPS04880.1"/>
    <property type="molecule type" value="Genomic_DNA"/>
</dbReference>
<keyword evidence="4" id="KW-1133">Transmembrane helix</keyword>
<keyword evidence="3" id="KW-0812">Transmembrane</keyword>
<evidence type="ECO:0000256" key="1">
    <source>
        <dbReference type="ARBA" id="ARBA00004370"/>
    </source>
</evidence>
<dbReference type="AlphaFoldDB" id="A0A2P5XNJ8"/>
<proteinExistence type="inferred from homology"/>
<evidence type="ECO:0000256" key="2">
    <source>
        <dbReference type="ARBA" id="ARBA00009074"/>
    </source>
</evidence>
<sequence>MGSHGGWVLFDCAKRSWSSQYKWEQSTMIRAMEALARIGSRGSIPSSIEIGAACRHGSTPRDHTDLIIDIFAVDSGLKPLVNEFYDHFKKTIEFCTALKNCLEHARNNHGIIELAVKCYDEEDKLEVGTDEKKSVMALEELRRFKTAEEP</sequence>
<dbReference type="GO" id="GO:0016020">
    <property type="term" value="C:membrane"/>
    <property type="evidence" value="ECO:0007669"/>
    <property type="project" value="UniProtKB-SubCell"/>
</dbReference>
<dbReference type="PANTHER" id="PTHR31113">
    <property type="entry name" value="UPF0496 PROTEIN 3-RELATED"/>
    <property type="match status" value="1"/>
</dbReference>
<dbReference type="PANTHER" id="PTHR31113:SF32">
    <property type="entry name" value="UPF0496 PLANT-LIKE PROTEIN"/>
    <property type="match status" value="1"/>
</dbReference>
<organism evidence="6 7">
    <name type="scientific">Gossypium barbadense</name>
    <name type="common">Sea Island cotton</name>
    <name type="synonym">Hibiscus barbadensis</name>
    <dbReference type="NCBI Taxonomy" id="3634"/>
    <lineage>
        <taxon>Eukaryota</taxon>
        <taxon>Viridiplantae</taxon>
        <taxon>Streptophyta</taxon>
        <taxon>Embryophyta</taxon>
        <taxon>Tracheophyta</taxon>
        <taxon>Spermatophyta</taxon>
        <taxon>Magnoliopsida</taxon>
        <taxon>eudicotyledons</taxon>
        <taxon>Gunneridae</taxon>
        <taxon>Pentapetalae</taxon>
        <taxon>rosids</taxon>
        <taxon>malvids</taxon>
        <taxon>Malvales</taxon>
        <taxon>Malvaceae</taxon>
        <taxon>Malvoideae</taxon>
        <taxon>Gossypium</taxon>
    </lineage>
</organism>